<comment type="caution">
    <text evidence="2">The sequence shown here is derived from an EMBL/GenBank/DDBJ whole genome shotgun (WGS) entry which is preliminary data.</text>
</comment>
<dbReference type="OrthoDB" id="205602at2157"/>
<feature type="transmembrane region" description="Helical" evidence="1">
    <location>
        <begin position="38"/>
        <end position="60"/>
    </location>
</feature>
<protein>
    <submittedName>
        <fullName evidence="2">Uncharacterized protein</fullName>
    </submittedName>
</protein>
<organism evidence="2 3">
    <name type="scientific">Natronolimnohabitans innermongolicus JCM 12255</name>
    <dbReference type="NCBI Taxonomy" id="1227499"/>
    <lineage>
        <taxon>Archaea</taxon>
        <taxon>Methanobacteriati</taxon>
        <taxon>Methanobacteriota</taxon>
        <taxon>Stenosarchaea group</taxon>
        <taxon>Halobacteria</taxon>
        <taxon>Halobacteriales</taxon>
        <taxon>Natrialbaceae</taxon>
        <taxon>Natronolimnohabitans</taxon>
    </lineage>
</organism>
<evidence type="ECO:0000256" key="1">
    <source>
        <dbReference type="SAM" id="Phobius"/>
    </source>
</evidence>
<evidence type="ECO:0000313" key="2">
    <source>
        <dbReference type="EMBL" id="ELY58970.1"/>
    </source>
</evidence>
<reference evidence="2 3" key="1">
    <citation type="journal article" date="2014" name="PLoS Genet.">
        <title>Phylogenetically driven sequencing of extremely halophilic archaea reveals strategies for static and dynamic osmo-response.</title>
        <authorList>
            <person name="Becker E.A."/>
            <person name="Seitzer P.M."/>
            <person name="Tritt A."/>
            <person name="Larsen D."/>
            <person name="Krusor M."/>
            <person name="Yao A.I."/>
            <person name="Wu D."/>
            <person name="Madern D."/>
            <person name="Eisen J.A."/>
            <person name="Darling A.E."/>
            <person name="Facciotti M.T."/>
        </authorList>
    </citation>
    <scope>NUCLEOTIDE SEQUENCE [LARGE SCALE GENOMIC DNA]</scope>
    <source>
        <strain evidence="2 3">JCM 12255</strain>
    </source>
</reference>
<keyword evidence="3" id="KW-1185">Reference proteome</keyword>
<gene>
    <name evidence="2" type="ORF">C493_05975</name>
</gene>
<name>L9XB79_9EURY</name>
<dbReference type="AlphaFoldDB" id="L9XB79"/>
<proteinExistence type="predicted"/>
<feature type="transmembrane region" description="Helical" evidence="1">
    <location>
        <begin position="72"/>
        <end position="104"/>
    </location>
</feature>
<evidence type="ECO:0000313" key="3">
    <source>
        <dbReference type="Proteomes" id="UP000011602"/>
    </source>
</evidence>
<sequence>MDETVDVQMTAIGVGTVPALAFYAYGRYIGDTVLGFDPTTLAIGTFAVTFAAIALLHNAYGRRDFAAAHATAALGLGIVAVTGGGVLFLAGYLLLVVGGLYIAVMTMRARREEREVAERPT</sequence>
<dbReference type="RefSeq" id="WP_007258498.1">
    <property type="nucleotide sequence ID" value="NZ_AOHZ01000031.1"/>
</dbReference>
<dbReference type="Proteomes" id="UP000011602">
    <property type="component" value="Unassembled WGS sequence"/>
</dbReference>
<keyword evidence="1" id="KW-0472">Membrane</keyword>
<keyword evidence="1" id="KW-0812">Transmembrane</keyword>
<dbReference type="EMBL" id="AOHZ01000031">
    <property type="protein sequence ID" value="ELY58970.1"/>
    <property type="molecule type" value="Genomic_DNA"/>
</dbReference>
<keyword evidence="1" id="KW-1133">Transmembrane helix</keyword>
<accession>L9XB79</accession>
<feature type="transmembrane region" description="Helical" evidence="1">
    <location>
        <begin position="6"/>
        <end position="26"/>
    </location>
</feature>
<dbReference type="eggNOG" id="arCOG11471">
    <property type="taxonomic scope" value="Archaea"/>
</dbReference>